<evidence type="ECO:0000313" key="14">
    <source>
        <dbReference type="Proteomes" id="UP000664966"/>
    </source>
</evidence>
<sequence>MNNLFDTIYSDMFVMIVASAFIAVMITSLTSILVKVNLSGYAIPLTSFIWFLFLYGPIPAPAQQALKKDLVFLKNNNVQTNAMINTIILSCSDALKGSYIKGYQYRDFREAYELDVNAFLESNKLFTHPLNSSQITKDPIYAESKNICDAAWMYNKFKQEHQTKG</sequence>
<feature type="transmembrane region" description="Helical" evidence="1">
    <location>
        <begin position="12"/>
        <end position="34"/>
    </location>
</feature>
<evidence type="ECO:0000313" key="10">
    <source>
        <dbReference type="Proteomes" id="UP000197394"/>
    </source>
</evidence>
<evidence type="ECO:0000313" key="4">
    <source>
        <dbReference type="EMBL" id="NDW42212.1"/>
    </source>
</evidence>
<reference evidence="6 11" key="4">
    <citation type="submission" date="2017-09" db="EMBL/GenBank/DDBJ databases">
        <title>Draft genome of Acinetobacter baumannii strain I43, a mercury resistant bacteria.</title>
        <authorList>
            <person name="Siqueira K.A."/>
            <person name="Mello I.S."/>
            <person name="Mendes T.A."/>
            <person name="Soares M.A."/>
        </authorList>
    </citation>
    <scope>NUCLEOTIDE SEQUENCE [LARGE SCALE GENOMIC DNA]</scope>
    <source>
        <strain evidence="6 11">I43</strain>
    </source>
</reference>
<evidence type="ECO:0000313" key="9">
    <source>
        <dbReference type="Proteomes" id="UP000076296"/>
    </source>
</evidence>
<evidence type="ECO:0000256" key="1">
    <source>
        <dbReference type="SAM" id="Phobius"/>
    </source>
</evidence>
<keyword evidence="1" id="KW-1133">Transmembrane helix</keyword>
<dbReference type="Proteomes" id="UP000470018">
    <property type="component" value="Unassembled WGS sequence"/>
</dbReference>
<dbReference type="Proteomes" id="UP000664966">
    <property type="component" value="Plasmid p1KSK6"/>
</dbReference>
<dbReference type="EMBL" id="CP072271">
    <property type="protein sequence ID" value="QTK45574.1"/>
    <property type="molecule type" value="Genomic_DNA"/>
</dbReference>
<reference evidence="8 12" key="5">
    <citation type="submission" date="2018-12" db="EMBL/GenBank/DDBJ databases">
        <title>Draft Genome Sequences Human Pathogenic Acinetobacter baumannii Strains.</title>
        <authorList>
            <person name="Madhi M."/>
            <person name="Ronco T."/>
            <person name="Olsen R.H."/>
            <person name="Hassani A."/>
        </authorList>
    </citation>
    <scope>NUCLEOTIDE SEQUENCE [LARGE SCALE GENOMIC DNA]</scope>
    <source>
        <strain evidence="8 12">AB3</strain>
    </source>
</reference>
<reference evidence="5 10" key="3">
    <citation type="submission" date="2017-05" db="EMBL/GenBank/DDBJ databases">
        <title>Draft genome sequence of MDR A. baumannii AB360.</title>
        <authorList>
            <person name="Wareham D.W."/>
            <person name="Bean D.C."/>
        </authorList>
    </citation>
    <scope>NUCLEOTIDE SEQUENCE [LARGE SCALE GENOMIC DNA]</scope>
    <source>
        <strain evidence="5 10">AB360</strain>
    </source>
</reference>
<dbReference type="PATRIC" id="fig|470.1369.peg.3674"/>
<evidence type="ECO:0000313" key="8">
    <source>
        <dbReference type="EMBL" id="RTQ71100.1"/>
    </source>
</evidence>
<name>A0A090BEQ1_ACIBA</name>
<keyword evidence="1" id="KW-0812">Transmembrane</keyword>
<dbReference type="AlphaFoldDB" id="A0A090BEQ1"/>
<dbReference type="Proteomes" id="UP000268239">
    <property type="component" value="Unassembled WGS sequence"/>
</dbReference>
<dbReference type="Proteomes" id="UP000223291">
    <property type="component" value="Unassembled WGS sequence"/>
</dbReference>
<evidence type="ECO:0000313" key="5">
    <source>
        <dbReference type="EMBL" id="OWK65288.1"/>
    </source>
</evidence>
<dbReference type="EMBL" id="NXDV01000016">
    <property type="protein sequence ID" value="PHQ01530.1"/>
    <property type="molecule type" value="Genomic_DNA"/>
</dbReference>
<evidence type="ECO:0000313" key="3">
    <source>
        <dbReference type="EMBL" id="KZA14006.1"/>
    </source>
</evidence>
<reference evidence="4 13" key="6">
    <citation type="submission" date="2020-02" db="EMBL/GenBank/DDBJ databases">
        <title>Whole genome shot-gun sequencing of clinical Carbapenem resistant A. baumannii.</title>
        <authorList>
            <person name="Veeraraghavan B."/>
            <person name="Mathur P."/>
            <person name="Vijayakumar S."/>
            <person name="Vasudevan K."/>
            <person name="Lincy M."/>
            <person name="Kirubananthan A."/>
        </authorList>
    </citation>
    <scope>NUCLEOTIDE SEQUENCE [LARGE SCALE GENOMIC DNA]</scope>
    <source>
        <strain evidence="4 13">SP816</strain>
    </source>
</reference>
<accession>A0A090BEQ1</accession>
<dbReference type="EMBL" id="JAAGTY010000015">
    <property type="protein sequence ID" value="NDW42212.1"/>
    <property type="molecule type" value="Genomic_DNA"/>
</dbReference>
<dbReference type="Proteomes" id="UP000197394">
    <property type="component" value="Unassembled WGS sequence"/>
</dbReference>
<reference evidence="7" key="7">
    <citation type="submission" date="2021-03" db="EMBL/GenBank/DDBJ databases">
        <title>Complete genome sequencing of Acinetobacter baumannii.</title>
        <authorList>
            <person name="Yadav B."/>
            <person name="Makwana N."/>
            <person name="Kharat A.S."/>
            <person name="Veeraraghavan B."/>
            <person name="Vijayakumar S."/>
            <person name="Priya M."/>
        </authorList>
    </citation>
    <scope>NUCLEOTIDE SEQUENCE</scope>
    <source>
        <strain evidence="7">KSK6</strain>
        <plasmid evidence="7">p1KSK6</plasmid>
    </source>
</reference>
<keyword evidence="2" id="KW-0614">Plasmid</keyword>
<protein>
    <submittedName>
        <fullName evidence="4">Uncharacterized protein</fullName>
    </submittedName>
</protein>
<organism evidence="4 13">
    <name type="scientific">Acinetobacter baumannii</name>
    <dbReference type="NCBI Taxonomy" id="470"/>
    <lineage>
        <taxon>Bacteria</taxon>
        <taxon>Pseudomonadati</taxon>
        <taxon>Pseudomonadota</taxon>
        <taxon>Gammaproteobacteria</taxon>
        <taxon>Moraxellales</taxon>
        <taxon>Moraxellaceae</taxon>
        <taxon>Acinetobacter</taxon>
        <taxon>Acinetobacter calcoaceticus/baumannii complex</taxon>
    </lineage>
</organism>
<evidence type="ECO:0000313" key="6">
    <source>
        <dbReference type="EMBL" id="PHQ01530.1"/>
    </source>
</evidence>
<keyword evidence="1" id="KW-0472">Membrane</keyword>
<evidence type="ECO:0000313" key="7">
    <source>
        <dbReference type="EMBL" id="QTK45574.1"/>
    </source>
</evidence>
<evidence type="ECO:0000313" key="11">
    <source>
        <dbReference type="Proteomes" id="UP000223291"/>
    </source>
</evidence>
<dbReference type="EMBL" id="LRDT01000038">
    <property type="protein sequence ID" value="KZA14006.1"/>
    <property type="molecule type" value="Genomic_DNA"/>
</dbReference>
<feature type="transmembrane region" description="Helical" evidence="1">
    <location>
        <begin position="40"/>
        <end position="58"/>
    </location>
</feature>
<evidence type="ECO:0000313" key="2">
    <source>
        <dbReference type="EMBL" id="ALG88310.1"/>
    </source>
</evidence>
<dbReference type="EMBL" id="RXLU01000116">
    <property type="protein sequence ID" value="RTQ71100.1"/>
    <property type="molecule type" value="Genomic_DNA"/>
</dbReference>
<dbReference type="Proteomes" id="UP000076296">
    <property type="component" value="Unassembled WGS sequence"/>
</dbReference>
<geneLocation type="plasmid" evidence="2">
    <name>pD4</name>
</geneLocation>
<dbReference type="EMBL" id="NGKM01000024">
    <property type="protein sequence ID" value="OWK65288.1"/>
    <property type="molecule type" value="Genomic_DNA"/>
</dbReference>
<proteinExistence type="predicted"/>
<evidence type="ECO:0000313" key="13">
    <source>
        <dbReference type="Proteomes" id="UP000470018"/>
    </source>
</evidence>
<dbReference type="EMBL" id="KT779035">
    <property type="protein sequence ID" value="ALG88310.1"/>
    <property type="molecule type" value="Genomic_DNA"/>
</dbReference>
<dbReference type="RefSeq" id="WP_001061021.1">
    <property type="nucleotide sequence ID" value="NZ_AP014650.1"/>
</dbReference>
<evidence type="ECO:0000313" key="12">
    <source>
        <dbReference type="Proteomes" id="UP000268239"/>
    </source>
</evidence>
<gene>
    <name evidence="5" type="ORF">CBE85_17455</name>
    <name evidence="6" type="ORF">CPI82_16920</name>
    <name evidence="8" type="ORF">EJ062_16900</name>
    <name evidence="4" type="ORF">G3N53_14135</name>
    <name evidence="7" type="ORF">J6E47_20575</name>
    <name evidence="3" type="ORF">LV35_02997</name>
</gene>
<geneLocation type="plasmid" evidence="7 14">
    <name>p1KSK6</name>
</geneLocation>
<reference evidence="3 9" key="2">
    <citation type="submission" date="2016-01" db="EMBL/GenBank/DDBJ databases">
        <title>Draft sequences of Acinetobacter baumannii isolates from wounded military personnel.</title>
        <authorList>
            <person name="Arivett B.A."/>
            <person name="Fiester S.E."/>
            <person name="Ream D.C."/>
            <person name="Actis L.A."/>
        </authorList>
    </citation>
    <scope>NUCLEOTIDE SEQUENCE [LARGE SCALE GENOMIC DNA]</scope>
    <source>
        <strain evidence="3 9">AB2828</strain>
    </source>
</reference>
<reference evidence="2" key="1">
    <citation type="submission" date="2015-09" db="EMBL/GenBank/DDBJ databases">
        <title>Conjugative plasmids carrying the sulphonamide resistance gene sul2.</title>
        <authorList>
            <person name="Hamidian M."/>
            <person name="Holt K.E."/>
            <person name="Pickard D."/>
            <person name="Hall R.M."/>
        </authorList>
    </citation>
    <scope>NUCLEOTIDE SEQUENCE</scope>
    <source>
        <strain evidence="2">D4</strain>
        <plasmid evidence="2">pD4</plasmid>
    </source>
</reference>